<reference evidence="1" key="1">
    <citation type="submission" date="2020-07" db="EMBL/GenBank/DDBJ databases">
        <title>Genome sequence and genetic diversity analysis of an under-domesticated orphan crop, white fonio (Digitaria exilis).</title>
        <authorList>
            <person name="Bennetzen J.L."/>
            <person name="Chen S."/>
            <person name="Ma X."/>
            <person name="Wang X."/>
            <person name="Yssel A.E.J."/>
            <person name="Chaluvadi S.R."/>
            <person name="Johnson M."/>
            <person name="Gangashetty P."/>
            <person name="Hamidou F."/>
            <person name="Sanogo M.D."/>
            <person name="Zwaenepoel A."/>
            <person name="Wallace J."/>
            <person name="Van De Peer Y."/>
            <person name="Van Deynze A."/>
        </authorList>
    </citation>
    <scope>NUCLEOTIDE SEQUENCE</scope>
    <source>
        <tissue evidence="1">Leaves</tissue>
    </source>
</reference>
<comment type="caution">
    <text evidence="1">The sequence shown here is derived from an EMBL/GenBank/DDBJ whole genome shotgun (WGS) entry which is preliminary data.</text>
</comment>
<accession>A0A835FCU8</accession>
<dbReference type="EMBL" id="JACEFO010001295">
    <property type="protein sequence ID" value="KAF8741162.1"/>
    <property type="molecule type" value="Genomic_DNA"/>
</dbReference>
<proteinExistence type="predicted"/>
<name>A0A835FCU8_9POAL</name>
<sequence length="264" mass="29616">MVQPLFVDDLRYREQELYKCVTFADVQSCEAYEQDFEYSPDLLEAEMEVRAGTTSHLTPEEGTAQLKIDHRHDVCLYEGNIMSLTNRTSSSQEPWRWRSLTYDRAFIAAHRACHPEPLLAYAHRDDNHAHSVDIVDLSGQLVKRVPVREDGICVLGTRLELVCVAYRYWPMALMVLNQATGAGVTLPECHSEYTGNGPETSASPLATTMWSGMHLVGSPPRESTRHHLLLPRGPRRTPLTPTAAMTECGGKCINLHPLSALNML</sequence>
<dbReference type="Proteomes" id="UP000636709">
    <property type="component" value="Unassembled WGS sequence"/>
</dbReference>
<evidence type="ECO:0000313" key="2">
    <source>
        <dbReference type="Proteomes" id="UP000636709"/>
    </source>
</evidence>
<keyword evidence="2" id="KW-1185">Reference proteome</keyword>
<evidence type="ECO:0000313" key="1">
    <source>
        <dbReference type="EMBL" id="KAF8741162.1"/>
    </source>
</evidence>
<dbReference type="OrthoDB" id="689042at2759"/>
<protein>
    <submittedName>
        <fullName evidence="1">Uncharacterized protein</fullName>
    </submittedName>
</protein>
<gene>
    <name evidence="1" type="ORF">HU200_013643</name>
</gene>
<organism evidence="1 2">
    <name type="scientific">Digitaria exilis</name>
    <dbReference type="NCBI Taxonomy" id="1010633"/>
    <lineage>
        <taxon>Eukaryota</taxon>
        <taxon>Viridiplantae</taxon>
        <taxon>Streptophyta</taxon>
        <taxon>Embryophyta</taxon>
        <taxon>Tracheophyta</taxon>
        <taxon>Spermatophyta</taxon>
        <taxon>Magnoliopsida</taxon>
        <taxon>Liliopsida</taxon>
        <taxon>Poales</taxon>
        <taxon>Poaceae</taxon>
        <taxon>PACMAD clade</taxon>
        <taxon>Panicoideae</taxon>
        <taxon>Panicodae</taxon>
        <taxon>Paniceae</taxon>
        <taxon>Anthephorinae</taxon>
        <taxon>Digitaria</taxon>
    </lineage>
</organism>
<dbReference type="AlphaFoldDB" id="A0A835FCU8"/>